<dbReference type="EMBL" id="JACHVC010000005">
    <property type="protein sequence ID" value="MBC2604980.1"/>
    <property type="molecule type" value="Genomic_DNA"/>
</dbReference>
<comment type="caution">
    <text evidence="3">The sequence shown here is derived from an EMBL/GenBank/DDBJ whole genome shotgun (WGS) entry which is preliminary data.</text>
</comment>
<dbReference type="PROSITE" id="PS50005">
    <property type="entry name" value="TPR"/>
    <property type="match status" value="1"/>
</dbReference>
<sequence length="281" mass="32140">MKTYPALLRILPALLLLATFQLKAQDEERPIWEQEAMLIYHGQSTEFNRLRSLGKNNNRLALYTEALDTVYGKLKVEEEEPYKVAERIFENLISDNSSDAIGLASAYYLARVVQSNPYEKDIAKAKMLYWDLYEKWPERFFGQMAFVKYATLHIYDDDGSGDEVLTRIQDLEPMLNKISISKLKQNAHRIMGEAYVAFELDSESAFKHLKKAYDLGVPVQSIKIEVLERLAVLGEEIGETERALSAYDELLLIAPNHPQAIAFAENASRLRQQLNESALSQ</sequence>
<feature type="signal peptide" evidence="2">
    <location>
        <begin position="1"/>
        <end position="24"/>
    </location>
</feature>
<evidence type="ECO:0000256" key="2">
    <source>
        <dbReference type="SAM" id="SignalP"/>
    </source>
</evidence>
<keyword evidence="1" id="KW-0802">TPR repeat</keyword>
<evidence type="ECO:0000313" key="4">
    <source>
        <dbReference type="Proteomes" id="UP000526501"/>
    </source>
</evidence>
<organism evidence="3 4">
    <name type="scientific">Pelagicoccus albus</name>
    <dbReference type="NCBI Taxonomy" id="415222"/>
    <lineage>
        <taxon>Bacteria</taxon>
        <taxon>Pseudomonadati</taxon>
        <taxon>Verrucomicrobiota</taxon>
        <taxon>Opitutia</taxon>
        <taxon>Puniceicoccales</taxon>
        <taxon>Pelagicoccaceae</taxon>
        <taxon>Pelagicoccus</taxon>
    </lineage>
</organism>
<name>A0A7X1B5W5_9BACT</name>
<dbReference type="Proteomes" id="UP000526501">
    <property type="component" value="Unassembled WGS sequence"/>
</dbReference>
<proteinExistence type="predicted"/>
<accession>A0A7X1B5W5</accession>
<gene>
    <name evidence="3" type="ORF">H5P27_02880</name>
</gene>
<feature type="repeat" description="TPR" evidence="1">
    <location>
        <begin position="224"/>
        <end position="257"/>
    </location>
</feature>
<evidence type="ECO:0000256" key="1">
    <source>
        <dbReference type="PROSITE-ProRule" id="PRU00339"/>
    </source>
</evidence>
<protein>
    <recommendedName>
        <fullName evidence="5">Tetratricopeptide repeat-containing protein</fullName>
    </recommendedName>
</protein>
<dbReference type="Gene3D" id="1.25.40.10">
    <property type="entry name" value="Tetratricopeptide repeat domain"/>
    <property type="match status" value="1"/>
</dbReference>
<dbReference type="RefSeq" id="WP_185658867.1">
    <property type="nucleotide sequence ID" value="NZ_CAWPOO010000005.1"/>
</dbReference>
<dbReference type="AlphaFoldDB" id="A0A7X1B5W5"/>
<evidence type="ECO:0000313" key="3">
    <source>
        <dbReference type="EMBL" id="MBC2604980.1"/>
    </source>
</evidence>
<dbReference type="SUPFAM" id="SSF48452">
    <property type="entry name" value="TPR-like"/>
    <property type="match status" value="1"/>
</dbReference>
<keyword evidence="4" id="KW-1185">Reference proteome</keyword>
<keyword evidence="2" id="KW-0732">Signal</keyword>
<evidence type="ECO:0008006" key="5">
    <source>
        <dbReference type="Google" id="ProtNLM"/>
    </source>
</evidence>
<reference evidence="3 4" key="1">
    <citation type="submission" date="2020-07" db="EMBL/GenBank/DDBJ databases">
        <authorList>
            <person name="Feng X."/>
        </authorList>
    </citation>
    <scope>NUCLEOTIDE SEQUENCE [LARGE SCALE GENOMIC DNA]</scope>
    <source>
        <strain evidence="3 4">JCM23202</strain>
    </source>
</reference>
<feature type="chain" id="PRO_5031266171" description="Tetratricopeptide repeat-containing protein" evidence="2">
    <location>
        <begin position="25"/>
        <end position="281"/>
    </location>
</feature>
<dbReference type="InterPro" id="IPR011990">
    <property type="entry name" value="TPR-like_helical_dom_sf"/>
</dbReference>
<dbReference type="InterPro" id="IPR019734">
    <property type="entry name" value="TPR_rpt"/>
</dbReference>